<name>A0A2W0EVF5_PSEJE</name>
<evidence type="ECO:0000313" key="2">
    <source>
        <dbReference type="Proteomes" id="UP000247437"/>
    </source>
</evidence>
<organism evidence="1 2">
    <name type="scientific">Pseudomonas jessenii</name>
    <dbReference type="NCBI Taxonomy" id="77298"/>
    <lineage>
        <taxon>Bacteria</taxon>
        <taxon>Pseudomonadati</taxon>
        <taxon>Pseudomonadota</taxon>
        <taxon>Gammaproteobacteria</taxon>
        <taxon>Pseudomonadales</taxon>
        <taxon>Pseudomonadaceae</taxon>
        <taxon>Pseudomonas</taxon>
    </lineage>
</organism>
<dbReference type="RefSeq" id="WP_110658153.1">
    <property type="nucleotide sequence ID" value="NZ_PDLL01000034.1"/>
</dbReference>
<dbReference type="AlphaFoldDB" id="A0A2W0EVF5"/>
<dbReference type="EMBL" id="PDLL01000034">
    <property type="protein sequence ID" value="PYY71642.1"/>
    <property type="molecule type" value="Genomic_DNA"/>
</dbReference>
<evidence type="ECO:0000313" key="1">
    <source>
        <dbReference type="EMBL" id="PYY71642.1"/>
    </source>
</evidence>
<accession>A0A2W0EVF5</accession>
<dbReference type="OrthoDB" id="7029244at2"/>
<gene>
    <name evidence="1" type="ORF">CRX42_05190</name>
</gene>
<protein>
    <recommendedName>
        <fullName evidence="3">DUF4329 domain-containing protein</fullName>
    </recommendedName>
</protein>
<proteinExistence type="predicted"/>
<dbReference type="Proteomes" id="UP000247437">
    <property type="component" value="Unassembled WGS sequence"/>
</dbReference>
<comment type="caution">
    <text evidence="1">The sequence shown here is derived from an EMBL/GenBank/DDBJ whole genome shotgun (WGS) entry which is preliminary data.</text>
</comment>
<sequence length="456" mass="50710">MTTDTDRENARELLGQLEKQSHEQPPTTAPVLPPVSQPFICEDDAANWFHQHERVTDRESGSLILQRPDGKFVATTPIQDETNTFDFERLLSYDRVTQVISHPAGYLCVGVCHSHPDISEWIASRYRSLTENQVTLLNALPSLPDLHKAFNHRDFFKHNYVSDSFGSLVAYSINPPDSPYSPVYLMGPPPEDRVRRIAAIGQIRVLDPGTVWGGFRGRITSEWIPFQPAIPGPPTLQPFYTSVFEDPASALNDALRRVPAIAEHQRVGFILKRHDREEYIATLPLHRPDGLLAIEQVFPAIPDGFLLPDNQTLAGMYLGPERLATPLPEKEADLYQQFFSPHQLVFSVQQARESRLVDSSLGYSVFLQTPDGALLKYHSTFSEAEAWVIKTEGAMGVNIDKLLLGGHLSAKDFVLSVAVTGVLTVENSSPLWDVGGVVGSGWLPYAGTNRITPDPE</sequence>
<evidence type="ECO:0008006" key="3">
    <source>
        <dbReference type="Google" id="ProtNLM"/>
    </source>
</evidence>
<reference evidence="1 2" key="1">
    <citation type="journal article" date="2018" name="Appl. Microbiol. Biotechnol.">
        <title>Characterization of the caprolactam degradation pathway in Pseudomonas jessenii using mass spectrometry-based proteomics.</title>
        <authorList>
            <person name="Otzen M."/>
            <person name="Palacio C."/>
            <person name="Janssen D.B."/>
        </authorList>
    </citation>
    <scope>NUCLEOTIDE SEQUENCE [LARGE SCALE GENOMIC DNA]</scope>
    <source>
        <strain evidence="1 2">GO3</strain>
    </source>
</reference>